<organism evidence="1 2">
    <name type="scientific">Subtercola lobariae</name>
    <dbReference type="NCBI Taxonomy" id="1588641"/>
    <lineage>
        <taxon>Bacteria</taxon>
        <taxon>Bacillati</taxon>
        <taxon>Actinomycetota</taxon>
        <taxon>Actinomycetes</taxon>
        <taxon>Micrococcales</taxon>
        <taxon>Microbacteriaceae</taxon>
        <taxon>Subtercola</taxon>
    </lineage>
</organism>
<dbReference type="Pfam" id="PF04417">
    <property type="entry name" value="DUF501"/>
    <property type="match status" value="1"/>
</dbReference>
<protein>
    <recommendedName>
        <fullName evidence="3">Septum formation initiator family protein</fullName>
    </recommendedName>
</protein>
<dbReference type="InterPro" id="IPR007511">
    <property type="entry name" value="DUF501"/>
</dbReference>
<comment type="caution">
    <text evidence="1">The sequence shown here is derived from an EMBL/GenBank/DDBJ whole genome shotgun (WGS) entry which is preliminary data.</text>
</comment>
<evidence type="ECO:0000313" key="1">
    <source>
        <dbReference type="EMBL" id="GGF28024.1"/>
    </source>
</evidence>
<dbReference type="PANTHER" id="PTHR37163">
    <property type="entry name" value="CONSERVED PROTEIN"/>
    <property type="match status" value="1"/>
</dbReference>
<name>A0A917B6R0_9MICO</name>
<evidence type="ECO:0008006" key="3">
    <source>
        <dbReference type="Google" id="ProtNLM"/>
    </source>
</evidence>
<sequence>MTTPPFDPPSEADIATVSAQLGRPARNVLGIAARCVCGAPTVVATAPRLDDGTPFPTLYYLSHPAATAAMSDLEATQVMPVLQDLLATDETVRDAYRLAHETYLADREGIAVVPEIEGISAGGMPVRVKCLHALAAHSLAAGPGVNPIGDLALAQGDWSPLVCQCVDYNKDRASAGQ</sequence>
<dbReference type="RefSeq" id="WP_188677980.1">
    <property type="nucleotide sequence ID" value="NZ_BMGP01000003.1"/>
</dbReference>
<proteinExistence type="predicted"/>
<dbReference type="EMBL" id="BMGP01000003">
    <property type="protein sequence ID" value="GGF28024.1"/>
    <property type="molecule type" value="Genomic_DNA"/>
</dbReference>
<keyword evidence="2" id="KW-1185">Reference proteome</keyword>
<accession>A0A917B6R0</accession>
<dbReference type="PANTHER" id="PTHR37163:SF1">
    <property type="entry name" value="DUF501 DOMAIN-CONTAINING PROTEIN"/>
    <property type="match status" value="1"/>
</dbReference>
<evidence type="ECO:0000313" key="2">
    <source>
        <dbReference type="Proteomes" id="UP000598775"/>
    </source>
</evidence>
<reference evidence="1 2" key="1">
    <citation type="journal article" date="2014" name="Int. J. Syst. Evol. Microbiol.">
        <title>Complete genome sequence of Corynebacterium casei LMG S-19264T (=DSM 44701T), isolated from a smear-ripened cheese.</title>
        <authorList>
            <consortium name="US DOE Joint Genome Institute (JGI-PGF)"/>
            <person name="Walter F."/>
            <person name="Albersmeier A."/>
            <person name="Kalinowski J."/>
            <person name="Ruckert C."/>
        </authorList>
    </citation>
    <scope>NUCLEOTIDE SEQUENCE [LARGE SCALE GENOMIC DNA]</scope>
    <source>
        <strain evidence="1 2">CGMCC 1.12976</strain>
    </source>
</reference>
<dbReference type="Proteomes" id="UP000598775">
    <property type="component" value="Unassembled WGS sequence"/>
</dbReference>
<gene>
    <name evidence="1" type="ORF">GCM10011399_21610</name>
</gene>
<dbReference type="AlphaFoldDB" id="A0A917B6R0"/>